<dbReference type="AlphaFoldDB" id="A0A9P7Y016"/>
<reference evidence="3" key="1">
    <citation type="submission" date="2021-06" db="EMBL/GenBank/DDBJ databases">
        <title>Genome Sequence of Mortierella hyaline Strain SCG-10, a Cold-Adapted, Nitrate-Reducing Fungus Isolated from Soil in Minnesota, USA.</title>
        <authorList>
            <person name="Aldossari N."/>
        </authorList>
    </citation>
    <scope>NUCLEOTIDE SEQUENCE</scope>
    <source>
        <strain evidence="3">SCG-10</strain>
    </source>
</reference>
<dbReference type="InterPro" id="IPR010031">
    <property type="entry name" value="FAD_lactone_oxidase-like"/>
</dbReference>
<feature type="domain" description="D-arabinono-1,4-lactone oxidase C-terminal" evidence="2">
    <location>
        <begin position="171"/>
        <end position="223"/>
    </location>
</feature>
<dbReference type="Pfam" id="PF04030">
    <property type="entry name" value="ALO"/>
    <property type="match status" value="1"/>
</dbReference>
<sequence length="233" mass="27078">MADNAEAFNIACLNLGLLGIIYTATIKVQPMSDYRLRAIDYYEPLETFFGDEPDAGLKLKELMMTNDSTELIYWPTARFMKHERNEHFWLKQWRRTTDPVEDSDKCKDQLPTVRAPEFVESLTAVPPSKVDSNFRNVVEGDEEAVLCVIKVMGSKLVPGFLGFSGEVLGAWMNKYNAKRHWAKQWEHISGVIPMLWGQYKDRLDVFNQIRRTQDPFDMFVNDTWRPLNEVCEE</sequence>
<keyword evidence="1" id="KW-0560">Oxidoreductase</keyword>
<dbReference type="EMBL" id="JAHRHY010000004">
    <property type="protein sequence ID" value="KAG9070247.1"/>
    <property type="molecule type" value="Genomic_DNA"/>
</dbReference>
<evidence type="ECO:0000313" key="3">
    <source>
        <dbReference type="EMBL" id="KAG9070247.1"/>
    </source>
</evidence>
<evidence type="ECO:0000313" key="4">
    <source>
        <dbReference type="Proteomes" id="UP000707451"/>
    </source>
</evidence>
<dbReference type="GO" id="GO:0003885">
    <property type="term" value="F:D-arabinono-1,4-lactone oxidase activity"/>
    <property type="evidence" value="ECO:0007669"/>
    <property type="project" value="InterPro"/>
</dbReference>
<proteinExistence type="predicted"/>
<dbReference type="Proteomes" id="UP000707451">
    <property type="component" value="Unassembled WGS sequence"/>
</dbReference>
<dbReference type="PANTHER" id="PTHR43762:SF1">
    <property type="entry name" value="D-ARABINONO-1,4-LACTONE OXIDASE"/>
    <property type="match status" value="1"/>
</dbReference>
<accession>A0A9P7Y016</accession>
<dbReference type="PANTHER" id="PTHR43762">
    <property type="entry name" value="L-GULONOLACTONE OXIDASE"/>
    <property type="match status" value="1"/>
</dbReference>
<organism evidence="3 4">
    <name type="scientific">Linnemannia hyalina</name>
    <dbReference type="NCBI Taxonomy" id="64524"/>
    <lineage>
        <taxon>Eukaryota</taxon>
        <taxon>Fungi</taxon>
        <taxon>Fungi incertae sedis</taxon>
        <taxon>Mucoromycota</taxon>
        <taxon>Mortierellomycotina</taxon>
        <taxon>Mortierellomycetes</taxon>
        <taxon>Mortierellales</taxon>
        <taxon>Mortierellaceae</taxon>
        <taxon>Linnemannia</taxon>
    </lineage>
</organism>
<dbReference type="GO" id="GO:0016020">
    <property type="term" value="C:membrane"/>
    <property type="evidence" value="ECO:0007669"/>
    <property type="project" value="InterPro"/>
</dbReference>
<dbReference type="InterPro" id="IPR007173">
    <property type="entry name" value="ALO_C"/>
</dbReference>
<comment type="caution">
    <text evidence="3">The sequence shown here is derived from an EMBL/GenBank/DDBJ whole genome shotgun (WGS) entry which is preliminary data.</text>
</comment>
<dbReference type="OrthoDB" id="610608at2759"/>
<gene>
    <name evidence="3" type="ORF">KI688_009582</name>
</gene>
<name>A0A9P7Y016_9FUNG</name>
<evidence type="ECO:0000259" key="2">
    <source>
        <dbReference type="Pfam" id="PF04030"/>
    </source>
</evidence>
<keyword evidence="4" id="KW-1185">Reference proteome</keyword>
<evidence type="ECO:0000256" key="1">
    <source>
        <dbReference type="ARBA" id="ARBA00023002"/>
    </source>
</evidence>
<protein>
    <recommendedName>
        <fullName evidence="2">D-arabinono-1,4-lactone oxidase C-terminal domain-containing protein</fullName>
    </recommendedName>
</protein>